<evidence type="ECO:0000256" key="3">
    <source>
        <dbReference type="ARBA" id="ARBA00022617"/>
    </source>
</evidence>
<comment type="caution">
    <text evidence="8">The sequence shown here is derived from an EMBL/GenBank/DDBJ whole genome shotgun (WGS) entry which is preliminary data.</text>
</comment>
<keyword evidence="7" id="KW-1133">Transmembrane helix</keyword>
<sequence>MVFKHTAVLITQVFVCGTFKILFHINTMILQLAALVFGAIYVVVLTYRSWARHWKVPGPFFASISNLPRLRWAWSGEAHHVHMQLHDRFGRLVRLGPNCISIDDPEEVLKIYGTGVNLKKSDFYKVMQPMSCGRVIQGLFNTQDDDLHRAMKRPIANIYSMSNLVEFEPHVDTTICFFLTKLDEILAKDGQTVDLGTWLQWFAFDVMGEITFSKRLGFLDEAKDVDGIMGSIQKVFKYASWVGQIPWLDNLLAKNPLARFLPEGSSPIVAFALARAHERSNISEVEKTTTYHNTKDFMSRFLEAKEKNPDILDWFVTAWATSNVLAGGDTTAIMMRAVIYFLIKHQDCLGKLMEELSQANSEGRLSDNVTWKESQSLPYLDACVKEAGRLHPVIGLPLERVVGKGGVELCGVHFEGGTVVGMNPWVVHRSKEVFGEDADKFRPERWLCERERRVKMERCLLTFGAGRRTCLGKNISYLEIYKLIPTLFWRYRMTLEGDWKVQNHWMVAQTGLNVRMTPRCGGKKEVSV</sequence>
<reference evidence="8 9" key="1">
    <citation type="journal article" date="2023" name="bioRxiv">
        <title>High-quality genome assemblies of four members of thePodospora anserinaspecies complex.</title>
        <authorList>
            <person name="Ament-Velasquez S.L."/>
            <person name="Vogan A.A."/>
            <person name="Wallerman O."/>
            <person name="Hartmann F."/>
            <person name="Gautier V."/>
            <person name="Silar P."/>
            <person name="Giraud T."/>
            <person name="Johannesson H."/>
        </authorList>
    </citation>
    <scope>NUCLEOTIDE SEQUENCE [LARGE SCALE GENOMIC DNA]</scope>
    <source>
        <strain evidence="8 9">CBS 411.78</strain>
    </source>
</reference>
<dbReference type="Gene3D" id="1.10.630.10">
    <property type="entry name" value="Cytochrome P450"/>
    <property type="match status" value="1"/>
</dbReference>
<evidence type="ECO:0000256" key="6">
    <source>
        <dbReference type="RuleBase" id="RU000461"/>
    </source>
</evidence>
<dbReference type="InterPro" id="IPR017972">
    <property type="entry name" value="Cyt_P450_CS"/>
</dbReference>
<dbReference type="Proteomes" id="UP001326199">
    <property type="component" value="Unassembled WGS sequence"/>
</dbReference>
<keyword evidence="4 6" id="KW-0479">Metal-binding</keyword>
<evidence type="ECO:0000313" key="8">
    <source>
        <dbReference type="EMBL" id="KAK4669876.1"/>
    </source>
</evidence>
<comment type="similarity">
    <text evidence="2 6">Belongs to the cytochrome P450 family.</text>
</comment>
<evidence type="ECO:0000256" key="1">
    <source>
        <dbReference type="ARBA" id="ARBA00001971"/>
    </source>
</evidence>
<evidence type="ECO:0000256" key="4">
    <source>
        <dbReference type="ARBA" id="ARBA00022723"/>
    </source>
</evidence>
<comment type="cofactor">
    <cofactor evidence="1">
        <name>heme</name>
        <dbReference type="ChEBI" id="CHEBI:30413"/>
    </cofactor>
</comment>
<dbReference type="InterPro" id="IPR036396">
    <property type="entry name" value="Cyt_P450_sf"/>
</dbReference>
<evidence type="ECO:0000256" key="7">
    <source>
        <dbReference type="SAM" id="Phobius"/>
    </source>
</evidence>
<proteinExistence type="inferred from homology"/>
<evidence type="ECO:0008006" key="10">
    <source>
        <dbReference type="Google" id="ProtNLM"/>
    </source>
</evidence>
<feature type="transmembrane region" description="Helical" evidence="7">
    <location>
        <begin position="29"/>
        <end position="47"/>
    </location>
</feature>
<gene>
    <name evidence="8" type="ORF">QC763_206840</name>
</gene>
<keyword evidence="9" id="KW-1185">Reference proteome</keyword>
<accession>A0ABR0HQ49</accession>
<keyword evidence="5 6" id="KW-0408">Iron</keyword>
<dbReference type="PROSITE" id="PS00086">
    <property type="entry name" value="CYTOCHROME_P450"/>
    <property type="match status" value="1"/>
</dbReference>
<keyword evidence="6" id="KW-0560">Oxidoreductase</keyword>
<dbReference type="EMBL" id="JAFFHB010000002">
    <property type="protein sequence ID" value="KAK4669876.1"/>
    <property type="molecule type" value="Genomic_DNA"/>
</dbReference>
<evidence type="ECO:0000256" key="5">
    <source>
        <dbReference type="ARBA" id="ARBA00023004"/>
    </source>
</evidence>
<name>A0ABR0HQ49_9PEZI</name>
<keyword evidence="6" id="KW-0503">Monooxygenase</keyword>
<evidence type="ECO:0000313" key="9">
    <source>
        <dbReference type="Proteomes" id="UP001326199"/>
    </source>
</evidence>
<dbReference type="InterPro" id="IPR001128">
    <property type="entry name" value="Cyt_P450"/>
</dbReference>
<dbReference type="CDD" id="cd11060">
    <property type="entry name" value="CYP57A1-like"/>
    <property type="match status" value="1"/>
</dbReference>
<dbReference type="RefSeq" id="XP_062768546.1">
    <property type="nucleotide sequence ID" value="XM_062909734.1"/>
</dbReference>
<evidence type="ECO:0000256" key="2">
    <source>
        <dbReference type="ARBA" id="ARBA00010617"/>
    </source>
</evidence>
<dbReference type="PRINTS" id="PR00463">
    <property type="entry name" value="EP450I"/>
</dbReference>
<dbReference type="Pfam" id="PF00067">
    <property type="entry name" value="p450"/>
    <property type="match status" value="1"/>
</dbReference>
<dbReference type="PRINTS" id="PR00385">
    <property type="entry name" value="P450"/>
</dbReference>
<dbReference type="PANTHER" id="PTHR24305:SF232">
    <property type="entry name" value="P450, PUTATIVE (EUROFUNG)-RELATED"/>
    <property type="match status" value="1"/>
</dbReference>
<dbReference type="GeneID" id="87930077"/>
<organism evidence="8 9">
    <name type="scientific">Podospora pseudopauciseta</name>
    <dbReference type="NCBI Taxonomy" id="2093780"/>
    <lineage>
        <taxon>Eukaryota</taxon>
        <taxon>Fungi</taxon>
        <taxon>Dikarya</taxon>
        <taxon>Ascomycota</taxon>
        <taxon>Pezizomycotina</taxon>
        <taxon>Sordariomycetes</taxon>
        <taxon>Sordariomycetidae</taxon>
        <taxon>Sordariales</taxon>
        <taxon>Podosporaceae</taxon>
        <taxon>Podospora</taxon>
    </lineage>
</organism>
<keyword evidence="7" id="KW-0472">Membrane</keyword>
<keyword evidence="3 6" id="KW-0349">Heme</keyword>
<keyword evidence="7" id="KW-0812">Transmembrane</keyword>
<dbReference type="PANTHER" id="PTHR24305">
    <property type="entry name" value="CYTOCHROME P450"/>
    <property type="match status" value="1"/>
</dbReference>
<dbReference type="InterPro" id="IPR002401">
    <property type="entry name" value="Cyt_P450_E_grp-I"/>
</dbReference>
<dbReference type="SUPFAM" id="SSF48264">
    <property type="entry name" value="Cytochrome P450"/>
    <property type="match status" value="1"/>
</dbReference>
<protein>
    <recommendedName>
        <fullName evidence="10">Cytochrome P450 pisatin demethylase-like</fullName>
    </recommendedName>
</protein>
<dbReference type="InterPro" id="IPR050121">
    <property type="entry name" value="Cytochrome_P450_monoxygenase"/>
</dbReference>